<comment type="caution">
    <text evidence="7">The sequence shown here is derived from an EMBL/GenBank/DDBJ whole genome shotgun (WGS) entry which is preliminary data.</text>
</comment>
<dbReference type="InterPro" id="IPR023753">
    <property type="entry name" value="FAD/NAD-binding_dom"/>
</dbReference>
<gene>
    <name evidence="7" type="ORF">GCM10010151_00040</name>
</gene>
<dbReference type="Gene3D" id="3.50.50.60">
    <property type="entry name" value="FAD/NAD(P)-binding domain"/>
    <property type="match status" value="2"/>
</dbReference>
<dbReference type="InterPro" id="IPR050446">
    <property type="entry name" value="FAD-oxidoreductase/Apoptosis"/>
</dbReference>
<keyword evidence="8" id="KW-1185">Reference proteome</keyword>
<evidence type="ECO:0000256" key="1">
    <source>
        <dbReference type="ARBA" id="ARBA00001974"/>
    </source>
</evidence>
<evidence type="ECO:0000313" key="8">
    <source>
        <dbReference type="Proteomes" id="UP001501822"/>
    </source>
</evidence>
<evidence type="ECO:0000313" key="7">
    <source>
        <dbReference type="EMBL" id="GAA0313923.1"/>
    </source>
</evidence>
<dbReference type="Gene3D" id="3.30.390.30">
    <property type="match status" value="1"/>
</dbReference>
<dbReference type="InterPro" id="IPR028202">
    <property type="entry name" value="Reductase_C"/>
</dbReference>
<evidence type="ECO:0000256" key="3">
    <source>
        <dbReference type="ARBA" id="ARBA00022827"/>
    </source>
</evidence>
<dbReference type="PANTHER" id="PTHR43557">
    <property type="entry name" value="APOPTOSIS-INDUCING FACTOR 1"/>
    <property type="match status" value="1"/>
</dbReference>
<dbReference type="Proteomes" id="UP001501822">
    <property type="component" value="Unassembled WGS sequence"/>
</dbReference>
<evidence type="ECO:0000256" key="4">
    <source>
        <dbReference type="ARBA" id="ARBA00023002"/>
    </source>
</evidence>
<dbReference type="PANTHER" id="PTHR43557:SF2">
    <property type="entry name" value="RIESKE DOMAIN-CONTAINING PROTEIN-RELATED"/>
    <property type="match status" value="1"/>
</dbReference>
<reference evidence="8" key="1">
    <citation type="journal article" date="2019" name="Int. J. Syst. Evol. Microbiol.">
        <title>The Global Catalogue of Microorganisms (GCM) 10K type strain sequencing project: providing services to taxonomists for standard genome sequencing and annotation.</title>
        <authorList>
            <consortium name="The Broad Institute Genomics Platform"/>
            <consortium name="The Broad Institute Genome Sequencing Center for Infectious Disease"/>
            <person name="Wu L."/>
            <person name="Ma J."/>
        </authorList>
    </citation>
    <scope>NUCLEOTIDE SEQUENCE [LARGE SCALE GENOMIC DNA]</scope>
    <source>
        <strain evidence="8">JCM 3146</strain>
    </source>
</reference>
<evidence type="ECO:0000256" key="2">
    <source>
        <dbReference type="ARBA" id="ARBA00022630"/>
    </source>
</evidence>
<dbReference type="EMBL" id="BAAABM010000002">
    <property type="protein sequence ID" value="GAA0313923.1"/>
    <property type="molecule type" value="Genomic_DNA"/>
</dbReference>
<organism evidence="7 8">
    <name type="scientific">Actinoallomurus spadix</name>
    <dbReference type="NCBI Taxonomy" id="79912"/>
    <lineage>
        <taxon>Bacteria</taxon>
        <taxon>Bacillati</taxon>
        <taxon>Actinomycetota</taxon>
        <taxon>Actinomycetes</taxon>
        <taxon>Streptosporangiales</taxon>
        <taxon>Thermomonosporaceae</taxon>
        <taxon>Actinoallomurus</taxon>
    </lineage>
</organism>
<keyword evidence="3" id="KW-0274">FAD</keyword>
<dbReference type="SUPFAM" id="SSF55424">
    <property type="entry name" value="FAD/NAD-linked reductases, dimerisation (C-terminal) domain"/>
    <property type="match status" value="1"/>
</dbReference>
<dbReference type="Pfam" id="PF14759">
    <property type="entry name" value="Reductase_C"/>
    <property type="match status" value="1"/>
</dbReference>
<dbReference type="InterPro" id="IPR016156">
    <property type="entry name" value="FAD/NAD-linked_Rdtase_dimer_sf"/>
</dbReference>
<dbReference type="PRINTS" id="PR00368">
    <property type="entry name" value="FADPNR"/>
</dbReference>
<sequence>MIVGASLAGPRTAAALRELGYDGELTIIGAEPYPPYDRPPLSKELRIVDLPYDGLRATWRLGRRAVGLDAGRRAVRLDDGTLQTGDGLVIATGACARPWPGRVPARGVFTLRSRDDALALRAELAPGRRLVVIGAGFLGGEIAAAARRRGLTVTLVEAADQPLRGALGAEAGAFLAGLHRDAGVDLRTGRTLRAFQGTDRLTAVTLDDGSTIPADLSVIALGAVAATEWLAGSGLLLDSGLRCDERLRVLRADGGPAPGIVAVGDVVRWPHPLAGGNLISLGHWTNAVEQAATAAHNLLHPHDARPYTGVPSFWSDLYGAKIRSIGLPALADEVRVAESDPAARRLEAAYLRDGRLIGAVTVNRVARLAPYRRELHAGLTAVVTR</sequence>
<dbReference type="Pfam" id="PF07992">
    <property type="entry name" value="Pyr_redox_2"/>
    <property type="match status" value="1"/>
</dbReference>
<keyword evidence="4" id="KW-0560">Oxidoreductase</keyword>
<keyword evidence="2" id="KW-0285">Flavoprotein</keyword>
<proteinExistence type="predicted"/>
<comment type="cofactor">
    <cofactor evidence="1">
        <name>FAD</name>
        <dbReference type="ChEBI" id="CHEBI:57692"/>
    </cofactor>
</comment>
<dbReference type="PRINTS" id="PR00411">
    <property type="entry name" value="PNDRDTASEI"/>
</dbReference>
<protein>
    <submittedName>
        <fullName evidence="7">FAD-dependent oxidoreductase</fullName>
    </submittedName>
</protein>
<name>A0ABP3FFT9_9ACTN</name>
<accession>A0ABP3FFT9</accession>
<evidence type="ECO:0000259" key="6">
    <source>
        <dbReference type="Pfam" id="PF14759"/>
    </source>
</evidence>
<evidence type="ECO:0000259" key="5">
    <source>
        <dbReference type="Pfam" id="PF07992"/>
    </source>
</evidence>
<dbReference type="InterPro" id="IPR036188">
    <property type="entry name" value="FAD/NAD-bd_sf"/>
</dbReference>
<feature type="domain" description="Reductase C-terminal" evidence="6">
    <location>
        <begin position="313"/>
        <end position="378"/>
    </location>
</feature>
<feature type="domain" description="FAD/NAD(P)-binding" evidence="5">
    <location>
        <begin position="1"/>
        <end position="291"/>
    </location>
</feature>
<dbReference type="SUPFAM" id="SSF51905">
    <property type="entry name" value="FAD/NAD(P)-binding domain"/>
    <property type="match status" value="2"/>
</dbReference>